<comment type="caution">
    <text evidence="1">The sequence shown here is derived from an EMBL/GenBank/DDBJ whole genome shotgun (WGS) entry which is preliminary data.</text>
</comment>
<gene>
    <name evidence="1" type="ORF">KR50_33020</name>
</gene>
<accession>A0A0C2V412</accession>
<proteinExistence type="predicted"/>
<dbReference type="PATRIC" id="fig|220754.4.peg.3314"/>
<protein>
    <submittedName>
        <fullName evidence="1">Uncharacterized protein</fullName>
    </submittedName>
</protein>
<dbReference type="Proteomes" id="UP000031972">
    <property type="component" value="Unassembled WGS sequence"/>
</dbReference>
<evidence type="ECO:0000313" key="2">
    <source>
        <dbReference type="Proteomes" id="UP000031972"/>
    </source>
</evidence>
<evidence type="ECO:0000313" key="1">
    <source>
        <dbReference type="EMBL" id="KIL43782.1"/>
    </source>
</evidence>
<name>A0A0C2V412_9BACL</name>
<dbReference type="AlphaFoldDB" id="A0A0C2V412"/>
<organism evidence="1 2">
    <name type="scientific">Jeotgalibacillus campisalis</name>
    <dbReference type="NCBI Taxonomy" id="220754"/>
    <lineage>
        <taxon>Bacteria</taxon>
        <taxon>Bacillati</taxon>
        <taxon>Bacillota</taxon>
        <taxon>Bacilli</taxon>
        <taxon>Bacillales</taxon>
        <taxon>Caryophanaceae</taxon>
        <taxon>Jeotgalibacillus</taxon>
    </lineage>
</organism>
<reference evidence="1 2" key="1">
    <citation type="submission" date="2015-01" db="EMBL/GenBank/DDBJ databases">
        <title>Jeotgalibacillus campisalis genome sequencing.</title>
        <authorList>
            <person name="Goh K.M."/>
            <person name="Chan K.-G."/>
            <person name="Yaakop A.S."/>
            <person name="Ee R."/>
            <person name="Gan H.M."/>
            <person name="Chan C.S."/>
        </authorList>
    </citation>
    <scope>NUCLEOTIDE SEQUENCE [LARGE SCALE GENOMIC DNA]</scope>
    <source>
        <strain evidence="1 2">SF-57</strain>
    </source>
</reference>
<dbReference type="EMBL" id="JXRR01000021">
    <property type="protein sequence ID" value="KIL43782.1"/>
    <property type="molecule type" value="Genomic_DNA"/>
</dbReference>
<sequence>MIWVILIFIFKWDRFISVPGARFIAGRESAPFTPMNL</sequence>
<keyword evidence="2" id="KW-1185">Reference proteome</keyword>